<name>A0ABP1KKW9_9EUKA</name>
<organism evidence="1 2">
    <name type="scientific">Hexamita inflata</name>
    <dbReference type="NCBI Taxonomy" id="28002"/>
    <lineage>
        <taxon>Eukaryota</taxon>
        <taxon>Metamonada</taxon>
        <taxon>Diplomonadida</taxon>
        <taxon>Hexamitidae</taxon>
        <taxon>Hexamitinae</taxon>
        <taxon>Hexamita</taxon>
    </lineage>
</organism>
<dbReference type="Proteomes" id="UP001642409">
    <property type="component" value="Unassembled WGS sequence"/>
</dbReference>
<gene>
    <name evidence="1" type="ORF">HINF_LOCUS50727</name>
</gene>
<proteinExistence type="predicted"/>
<protein>
    <submittedName>
        <fullName evidence="1">Hypothetical_protein</fullName>
    </submittedName>
</protein>
<evidence type="ECO:0000313" key="2">
    <source>
        <dbReference type="Proteomes" id="UP001642409"/>
    </source>
</evidence>
<keyword evidence="2" id="KW-1185">Reference proteome</keyword>
<comment type="caution">
    <text evidence="1">The sequence shown here is derived from an EMBL/GenBank/DDBJ whole genome shotgun (WGS) entry which is preliminary data.</text>
</comment>
<accession>A0ABP1KKW9</accession>
<dbReference type="EMBL" id="CAXDID020000244">
    <property type="protein sequence ID" value="CAL6063162.1"/>
    <property type="molecule type" value="Genomic_DNA"/>
</dbReference>
<evidence type="ECO:0000313" key="1">
    <source>
        <dbReference type="EMBL" id="CAL6063162.1"/>
    </source>
</evidence>
<reference evidence="1 2" key="1">
    <citation type="submission" date="2024-07" db="EMBL/GenBank/DDBJ databases">
        <authorList>
            <person name="Akdeniz Z."/>
        </authorList>
    </citation>
    <scope>NUCLEOTIDE SEQUENCE [LARGE SCALE GENOMIC DNA]</scope>
</reference>
<sequence>MSNTVFLGFCYCNICTAQESNMKDLTDNTLQSKIISGTMIFHLYFDQKYLHKIRNNYLCNLSNVHFIKIDKRLDGDFCSYLYRSIFIHSDLINKSGILSYTTFVNPEPSQYFVIISFILTFTSYLKTCFRQTPSSSTQPEK</sequence>